<name>A0A1V4IBI3_9FIRM</name>
<proteinExistence type="predicted"/>
<keyword evidence="2" id="KW-1185">Reference proteome</keyword>
<gene>
    <name evidence="1" type="ORF">CLOTH_01790</name>
</gene>
<evidence type="ECO:0008006" key="3">
    <source>
        <dbReference type="Google" id="ProtNLM"/>
    </source>
</evidence>
<sequence>MKKILIILLILLTGCSQNIDSDYKDKLDSIDIPREIIEFLEENNQKLSQSDFDNAVDKLLKSQHNYISEYENLLNEERTYEYLQKYSLDDLNTLTNIKEKDIENILSEILDGGYIILLIEEGHEHSDTCEEHDNNEYYEEEYGLAYVISTNYPLIYEKFHSNVSQKLRDYLSIMKEEVNMPYAQEGEILIDLDDLVKRIINTEKYIKEHEDSDKNRIVMHLNNLYLRAYIGGLDKNPVYDYSNLKYKEEIIKHYRDVIDKHKGSKFSNLIEEYLYILEKNRFIRTIEVENFIVNVTDLVW</sequence>
<dbReference type="AlphaFoldDB" id="A0A1V4IBI3"/>
<comment type="caution">
    <text evidence="1">The sequence shown here is derived from an EMBL/GenBank/DDBJ whole genome shotgun (WGS) entry which is preliminary data.</text>
</comment>
<dbReference type="PROSITE" id="PS51257">
    <property type="entry name" value="PROKAR_LIPOPROTEIN"/>
    <property type="match status" value="1"/>
</dbReference>
<dbReference type="OrthoDB" id="116695at2"/>
<dbReference type="RefSeq" id="WP_079410277.1">
    <property type="nucleotide sequence ID" value="NZ_MZGW01000001.1"/>
</dbReference>
<accession>A0A1V4IBI3</accession>
<organism evidence="1 2">
    <name type="scientific">Alkalithermobacter paradoxus</name>
    <dbReference type="NCBI Taxonomy" id="29349"/>
    <lineage>
        <taxon>Bacteria</taxon>
        <taxon>Bacillati</taxon>
        <taxon>Bacillota</taxon>
        <taxon>Clostridia</taxon>
        <taxon>Peptostreptococcales</taxon>
        <taxon>Tepidibacteraceae</taxon>
        <taxon>Alkalithermobacter</taxon>
    </lineage>
</organism>
<evidence type="ECO:0000313" key="2">
    <source>
        <dbReference type="Proteomes" id="UP000190140"/>
    </source>
</evidence>
<reference evidence="1 2" key="1">
    <citation type="submission" date="2017-03" db="EMBL/GenBank/DDBJ databases">
        <title>Genome sequence of Clostridium thermoalcaliphilum DSM 7309.</title>
        <authorList>
            <person name="Poehlein A."/>
            <person name="Daniel R."/>
        </authorList>
    </citation>
    <scope>NUCLEOTIDE SEQUENCE [LARGE SCALE GENOMIC DNA]</scope>
    <source>
        <strain evidence="1 2">DSM 7309</strain>
    </source>
</reference>
<evidence type="ECO:0000313" key="1">
    <source>
        <dbReference type="EMBL" id="OPJ56897.1"/>
    </source>
</evidence>
<dbReference type="STRING" id="29349.CLOTH_01790"/>
<dbReference type="Proteomes" id="UP000190140">
    <property type="component" value="Unassembled WGS sequence"/>
</dbReference>
<dbReference type="EMBL" id="MZGW01000001">
    <property type="protein sequence ID" value="OPJ56897.1"/>
    <property type="molecule type" value="Genomic_DNA"/>
</dbReference>
<protein>
    <recommendedName>
        <fullName evidence="3">Lipoprotein</fullName>
    </recommendedName>
</protein>